<sequence length="1068" mass="118154">MRKIIICAGLLLANTTFAQVTTPPNEVGKNVPAIFPPTPESFKFGTFGNIPTGLFTGSTNIDVPLTSLSSGSNTLPVSLNYSSNGIKVDDTNGSVGLGWRFISAGVITRVIRDLPDELNTQGNIETPNIDALGLNDPAVVNYLTLCKNDDFDSEPDLYMANFSGKNLKFIIKKNGEIVQLEKSGCKIDRANGGFVIKTEDGTEYTFNSIEKVRNFMTDTGEHPGGALTNVSSWYLSKVKSIENREINIDYYDVNFTAVTGKSQSMIFTKGNGSSKYGSPTTNPNQVSCPVFCNEVLYSLPPSMGLVSESNQSVWGKQIKKIYDQDGNYIFFEYQQRNEDYYLLKTIKKYASLQLIESFDLNYDITANDRVFLKSVNEIKSGRKYSFEYNNSNSFPDKLNFGRDMWGYYNGTMNTSLIPQIYKDNDPFKVNYSGADQRVNASLGQLGLLKKIIYPTGGSTNITYENHKMRELVTIPAQQGSTGTETFNDRNTYSSSSQITITPAVDGVIQISGGNALYGEGNCFNSPILTSQKQAADITVYDSNGIVLRTESYSTDSGGVFTIDGQKNKPITLKATARFACSFASVHATYYISEPTQGYQDQLLGGYRVASTTDESEGSTPVTKTYDYVNADGSYSTIQAYQPYFLEDRSSISVCTGSNCLPPLSYSYSILTSTNVNQYNSFNPNIFYSRVVESLGARGKIVHEFDTGIDEYGSIGGDVISGTAHSNTAWKSGKELSLTYLDGNGNLIKKVENKYAEDNTGINTTFSLATRKKFELIGGGSGGIGEFDNLDFVLYKNISRFSYLQNQKTTDYLNGNAMKTEVNYFYNNPNHYQLTSSKTEHPDHSISETTYSYAHEKNNQLMIDKNMVGIPLETKAQQTANNITKVTSREETIYPTVLPHAVTGNLVLPLSEYSYDSLNPAVSSKEVTYEKYDEKGNILQYREKDGTPVSIVWGYNKTKPIAKVVGALYSQIEGQIGTIVTKSNEDAADPTKEAELLLALDAFQPAGMVTKYTYDPLVGVTTITPPSGVRELYVYDTANRLKQVQVRERDNTGTYSYKVVKEFKYNYKP</sequence>
<feature type="signal peptide" evidence="1">
    <location>
        <begin position="1"/>
        <end position="18"/>
    </location>
</feature>
<proteinExistence type="predicted"/>
<evidence type="ECO:0000256" key="1">
    <source>
        <dbReference type="SAM" id="SignalP"/>
    </source>
</evidence>
<protein>
    <recommendedName>
        <fullName evidence="3">RHS repeat protein</fullName>
    </recommendedName>
</protein>
<gene>
    <name evidence="2" type="ORF">EU348_03525</name>
</gene>
<organism evidence="2">
    <name type="scientific">Chryseobacterium indologenes</name>
    <name type="common">Flavobacterium indologenes</name>
    <dbReference type="NCBI Taxonomy" id="253"/>
    <lineage>
        <taxon>Bacteria</taxon>
        <taxon>Pseudomonadati</taxon>
        <taxon>Bacteroidota</taxon>
        <taxon>Flavobacteriia</taxon>
        <taxon>Flavobacteriales</taxon>
        <taxon>Weeksellaceae</taxon>
        <taxon>Chryseobacterium group</taxon>
        <taxon>Chryseobacterium</taxon>
    </lineage>
</organism>
<feature type="chain" id="PRO_5019510885" description="RHS repeat protein" evidence="1">
    <location>
        <begin position="19"/>
        <end position="1068"/>
    </location>
</feature>
<evidence type="ECO:0008006" key="3">
    <source>
        <dbReference type="Google" id="ProtNLM"/>
    </source>
</evidence>
<accession>A0A411DIU8</accession>
<name>A0A411DIU8_CHRID</name>
<dbReference type="Gene3D" id="2.180.10.10">
    <property type="entry name" value="RHS repeat-associated core"/>
    <property type="match status" value="1"/>
</dbReference>
<evidence type="ECO:0000313" key="2">
    <source>
        <dbReference type="EMBL" id="QBA20290.1"/>
    </source>
</evidence>
<reference evidence="2" key="1">
    <citation type="submission" date="2019-01" db="EMBL/GenBank/DDBJ databases">
        <title>Whole Genome Sequencing for Putative Detection of Antimicrobial Resistance and Potential Virulence Factors in Chryseobacterium indologenes isolated from Nile Tilapia in Tanzania.</title>
        <authorList>
            <person name="Mwega E."/>
            <person name="Mutoloki S."/>
            <person name="Mugimba K."/>
            <person name="Colquhoun D."/>
            <person name="Mdegela R."/>
            <person name="Evensen O."/>
            <person name="Wasteson Y."/>
        </authorList>
    </citation>
    <scope>NUCLEOTIDE SEQUENCE [LARGE SCALE GENOMIC DNA]</scope>
    <source>
        <strain evidence="2">StR 01</strain>
    </source>
</reference>
<dbReference type="EMBL" id="CP035532">
    <property type="protein sequence ID" value="QBA20290.1"/>
    <property type="molecule type" value="Genomic_DNA"/>
</dbReference>
<keyword evidence="1" id="KW-0732">Signal</keyword>
<dbReference type="AlphaFoldDB" id="A0A411DIU8"/>